<evidence type="ECO:0000256" key="6">
    <source>
        <dbReference type="ARBA" id="ARBA00022691"/>
    </source>
</evidence>
<dbReference type="InterPro" id="IPR001214">
    <property type="entry name" value="SET_dom"/>
</dbReference>
<keyword evidence="5" id="KW-0808">Transferase</keyword>
<dbReference type="Pfam" id="PF00856">
    <property type="entry name" value="SET"/>
    <property type="match status" value="1"/>
</dbReference>
<proteinExistence type="predicted"/>
<dbReference type="GO" id="GO:0005694">
    <property type="term" value="C:chromosome"/>
    <property type="evidence" value="ECO:0007669"/>
    <property type="project" value="UniProtKB-SubCell"/>
</dbReference>
<dbReference type="GO" id="GO:0008168">
    <property type="term" value="F:methyltransferase activity"/>
    <property type="evidence" value="ECO:0007669"/>
    <property type="project" value="UniProtKB-KW"/>
</dbReference>
<evidence type="ECO:0000256" key="5">
    <source>
        <dbReference type="ARBA" id="ARBA00022679"/>
    </source>
</evidence>
<evidence type="ECO:0000256" key="3">
    <source>
        <dbReference type="ARBA" id="ARBA00022454"/>
    </source>
</evidence>
<dbReference type="PROSITE" id="PS50280">
    <property type="entry name" value="SET"/>
    <property type="match status" value="1"/>
</dbReference>
<comment type="subcellular location">
    <subcellularLocation>
        <location evidence="2">Chromosome</location>
    </subcellularLocation>
    <subcellularLocation>
        <location evidence="1">Nucleus</location>
    </subcellularLocation>
</comment>
<evidence type="ECO:0000256" key="2">
    <source>
        <dbReference type="ARBA" id="ARBA00004286"/>
    </source>
</evidence>
<reference evidence="9" key="1">
    <citation type="submission" date="2023-08" db="EMBL/GenBank/DDBJ databases">
        <authorList>
            <person name="Chen Y."/>
            <person name="Shah S."/>
            <person name="Dougan E. K."/>
            <person name="Thang M."/>
            <person name="Chan C."/>
        </authorList>
    </citation>
    <scope>NUCLEOTIDE SEQUENCE</scope>
</reference>
<feature type="domain" description="SET" evidence="8">
    <location>
        <begin position="93"/>
        <end position="227"/>
    </location>
</feature>
<dbReference type="Gene3D" id="2.170.270.10">
    <property type="entry name" value="SET domain"/>
    <property type="match status" value="1"/>
</dbReference>
<dbReference type="EMBL" id="CAUJNA010001447">
    <property type="protein sequence ID" value="CAJ1387031.1"/>
    <property type="molecule type" value="Genomic_DNA"/>
</dbReference>
<sequence>MPKRPPDDARQATRSAFKDLRDRWRGHELAKAIEQLLADPTEFAEESHSWSQAAGIHLLAPQAAIRGCQPLAKNAMHDGLQAPTAAVALPSHEALCIAPAPPCGFGLFATRALSRGERLGEYTGEARRYDLWCDEIKARKVAQRGRDDASPFIVEELYAAWAGSGPGDKGVVIDAFSAGNAMRFINCSCHPNCSFKTVAVGFQKHGRLQVVTTRDIDAGEQLSVDYGWYYDPPTLEAVRLEAAKAFNQHLSQLQSLALPTRERLDETVQLISSSLEESRSPSAGWQPRALPAAFPGA</sequence>
<keyword evidence="7" id="KW-0539">Nucleus</keyword>
<dbReference type="GO" id="GO:0032259">
    <property type="term" value="P:methylation"/>
    <property type="evidence" value="ECO:0007669"/>
    <property type="project" value="UniProtKB-KW"/>
</dbReference>
<evidence type="ECO:0000313" key="10">
    <source>
        <dbReference type="Proteomes" id="UP001178507"/>
    </source>
</evidence>
<dbReference type="GO" id="GO:0005634">
    <property type="term" value="C:nucleus"/>
    <property type="evidence" value="ECO:0007669"/>
    <property type="project" value="UniProtKB-SubCell"/>
</dbReference>
<dbReference type="PANTHER" id="PTHR22884">
    <property type="entry name" value="SET DOMAIN PROTEINS"/>
    <property type="match status" value="1"/>
</dbReference>
<evidence type="ECO:0000256" key="1">
    <source>
        <dbReference type="ARBA" id="ARBA00004123"/>
    </source>
</evidence>
<protein>
    <recommendedName>
        <fullName evidence="8">SET domain-containing protein</fullName>
    </recommendedName>
</protein>
<dbReference type="Proteomes" id="UP001178507">
    <property type="component" value="Unassembled WGS sequence"/>
</dbReference>
<name>A0AA36MUZ5_9DINO</name>
<evidence type="ECO:0000256" key="7">
    <source>
        <dbReference type="ARBA" id="ARBA00023242"/>
    </source>
</evidence>
<dbReference type="SUPFAM" id="SSF82199">
    <property type="entry name" value="SET domain"/>
    <property type="match status" value="1"/>
</dbReference>
<keyword evidence="3" id="KW-0158">Chromosome</keyword>
<dbReference type="InterPro" id="IPR046341">
    <property type="entry name" value="SET_dom_sf"/>
</dbReference>
<evidence type="ECO:0000313" key="9">
    <source>
        <dbReference type="EMBL" id="CAJ1387031.1"/>
    </source>
</evidence>
<dbReference type="SMART" id="SM00317">
    <property type="entry name" value="SET"/>
    <property type="match status" value="1"/>
</dbReference>
<keyword evidence="4" id="KW-0489">Methyltransferase</keyword>
<dbReference type="InterPro" id="IPR050777">
    <property type="entry name" value="SET2_Histone-Lys_MeTrsfase"/>
</dbReference>
<organism evidence="9 10">
    <name type="scientific">Effrenium voratum</name>
    <dbReference type="NCBI Taxonomy" id="2562239"/>
    <lineage>
        <taxon>Eukaryota</taxon>
        <taxon>Sar</taxon>
        <taxon>Alveolata</taxon>
        <taxon>Dinophyceae</taxon>
        <taxon>Suessiales</taxon>
        <taxon>Symbiodiniaceae</taxon>
        <taxon>Effrenium</taxon>
    </lineage>
</organism>
<keyword evidence="6" id="KW-0949">S-adenosyl-L-methionine</keyword>
<accession>A0AA36MUZ5</accession>
<keyword evidence="10" id="KW-1185">Reference proteome</keyword>
<evidence type="ECO:0000259" key="8">
    <source>
        <dbReference type="PROSITE" id="PS50280"/>
    </source>
</evidence>
<comment type="caution">
    <text evidence="9">The sequence shown here is derived from an EMBL/GenBank/DDBJ whole genome shotgun (WGS) entry which is preliminary data.</text>
</comment>
<dbReference type="AlphaFoldDB" id="A0AA36MUZ5"/>
<gene>
    <name evidence="9" type="ORF">EVOR1521_LOCUS13185</name>
</gene>
<evidence type="ECO:0000256" key="4">
    <source>
        <dbReference type="ARBA" id="ARBA00022603"/>
    </source>
</evidence>